<protein>
    <submittedName>
        <fullName evidence="2">Uncharacterized protein</fullName>
    </submittedName>
</protein>
<feature type="region of interest" description="Disordered" evidence="1">
    <location>
        <begin position="78"/>
        <end position="108"/>
    </location>
</feature>
<feature type="region of interest" description="Disordered" evidence="1">
    <location>
        <begin position="152"/>
        <end position="171"/>
    </location>
</feature>
<evidence type="ECO:0000256" key="1">
    <source>
        <dbReference type="SAM" id="MobiDB-lite"/>
    </source>
</evidence>
<proteinExistence type="predicted"/>
<gene>
    <name evidence="2" type="ORF">BDV27DRAFT_169432</name>
</gene>
<accession>A0A5N6ZLZ8</accession>
<dbReference type="EMBL" id="ML737897">
    <property type="protein sequence ID" value="KAE8358418.1"/>
    <property type="molecule type" value="Genomic_DNA"/>
</dbReference>
<name>A0A5N6ZLZ8_9EURO</name>
<organism evidence="2 3">
    <name type="scientific">Aspergillus caelatus</name>
    <dbReference type="NCBI Taxonomy" id="61420"/>
    <lineage>
        <taxon>Eukaryota</taxon>
        <taxon>Fungi</taxon>
        <taxon>Dikarya</taxon>
        <taxon>Ascomycota</taxon>
        <taxon>Pezizomycotina</taxon>
        <taxon>Eurotiomycetes</taxon>
        <taxon>Eurotiomycetidae</taxon>
        <taxon>Eurotiales</taxon>
        <taxon>Aspergillaceae</taxon>
        <taxon>Aspergillus</taxon>
        <taxon>Aspergillus subgen. Circumdati</taxon>
    </lineage>
</organism>
<evidence type="ECO:0000313" key="2">
    <source>
        <dbReference type="EMBL" id="KAE8358418.1"/>
    </source>
</evidence>
<dbReference type="AlphaFoldDB" id="A0A5N6ZLZ8"/>
<keyword evidence="3" id="KW-1185">Reference proteome</keyword>
<evidence type="ECO:0000313" key="3">
    <source>
        <dbReference type="Proteomes" id="UP000326268"/>
    </source>
</evidence>
<dbReference type="Proteomes" id="UP000326268">
    <property type="component" value="Unassembled WGS sequence"/>
</dbReference>
<sequence length="507" mass="56648">MKTRRFYNMIKGSNGLNQPLNSNVQPLTSNKIKVKKRKISDPKHITDKDEVCTELRTTKRTALKKKKLPDDASILKDIASGQSSKRRKLNGQPDKMAHFSPGLVVPDPVEETKNKSVSTNAWHQARSLLEAGLCILGSTSDVLTVMHYNRLSSPESPGNLSSPKYSGSTTIDNEKTMASKQLVVRKRSHSPNAVLFMPQIKEEIFDDSDFRVSQNRDTTVAFSLSVEKTRRWTDAIDIPEGLYNEEEKDLFFRLAMRGFEPLIPEKWRPDFPTLPYTLFSNPEGNSEPLIHTFKSSKTYAIRSLAALFSLGGRVRDCRVLKKGPEILIKTTISQYFRWALRDTDIHTRADAIPVHAIYAQKKGETTLDAVKKLNRRLQLLASRHREALNVAALDRGHGSINLQPSGTDDGHSSPSQIYPLLIGVIICGPIIAILTLGTDHLGTPSDTDSKYICQFDLGDAGHDVWNSLAIAITVMKIRETMMQLADNGLAGFFRLPLRTESTPDVDI</sequence>
<dbReference type="GeneID" id="43659478"/>
<dbReference type="OrthoDB" id="5286775at2759"/>
<reference evidence="2 3" key="1">
    <citation type="submission" date="2019-04" db="EMBL/GenBank/DDBJ databases">
        <title>Friends and foes A comparative genomics studyof 23 Aspergillus species from section Flavi.</title>
        <authorList>
            <consortium name="DOE Joint Genome Institute"/>
            <person name="Kjaerbolling I."/>
            <person name="Vesth T."/>
            <person name="Frisvad J.C."/>
            <person name="Nybo J.L."/>
            <person name="Theobald S."/>
            <person name="Kildgaard S."/>
            <person name="Isbrandt T."/>
            <person name="Kuo A."/>
            <person name="Sato A."/>
            <person name="Lyhne E.K."/>
            <person name="Kogle M.E."/>
            <person name="Wiebenga A."/>
            <person name="Kun R.S."/>
            <person name="Lubbers R.J."/>
            <person name="Makela M.R."/>
            <person name="Barry K."/>
            <person name="Chovatia M."/>
            <person name="Clum A."/>
            <person name="Daum C."/>
            <person name="Haridas S."/>
            <person name="He G."/>
            <person name="LaButti K."/>
            <person name="Lipzen A."/>
            <person name="Mondo S."/>
            <person name="Riley R."/>
            <person name="Salamov A."/>
            <person name="Simmons B.A."/>
            <person name="Magnuson J.K."/>
            <person name="Henrissat B."/>
            <person name="Mortensen U.H."/>
            <person name="Larsen T.O."/>
            <person name="Devries R.P."/>
            <person name="Grigoriev I.V."/>
            <person name="Machida M."/>
            <person name="Baker S.E."/>
            <person name="Andersen M.R."/>
        </authorList>
    </citation>
    <scope>NUCLEOTIDE SEQUENCE [LARGE SCALE GENOMIC DNA]</scope>
    <source>
        <strain evidence="2 3">CBS 763.97</strain>
    </source>
</reference>
<dbReference type="RefSeq" id="XP_031921499.1">
    <property type="nucleotide sequence ID" value="XM_032075032.1"/>
</dbReference>